<dbReference type="InterPro" id="IPR004875">
    <property type="entry name" value="DDE_SF_endonuclease_dom"/>
</dbReference>
<name>A0A0B8N5V7_TALPI</name>
<dbReference type="Proteomes" id="UP000053095">
    <property type="component" value="Unassembled WGS sequence"/>
</dbReference>
<dbReference type="PANTHER" id="PTHR19303:SF74">
    <property type="entry name" value="POGO TRANSPOSABLE ELEMENT WITH KRAB DOMAIN"/>
    <property type="match status" value="1"/>
</dbReference>
<evidence type="ECO:0000256" key="1">
    <source>
        <dbReference type="ARBA" id="ARBA00023125"/>
    </source>
</evidence>
<evidence type="ECO:0000256" key="2">
    <source>
        <dbReference type="SAM" id="MobiDB-lite"/>
    </source>
</evidence>
<keyword evidence="1" id="KW-0238">DNA-binding</keyword>
<organism evidence="4 5">
    <name type="scientific">Talaromyces pinophilus</name>
    <name type="common">Penicillium pinophilum</name>
    <dbReference type="NCBI Taxonomy" id="128442"/>
    <lineage>
        <taxon>Eukaryota</taxon>
        <taxon>Fungi</taxon>
        <taxon>Dikarya</taxon>
        <taxon>Ascomycota</taxon>
        <taxon>Pezizomycotina</taxon>
        <taxon>Eurotiomycetes</taxon>
        <taxon>Eurotiomycetidae</taxon>
        <taxon>Eurotiales</taxon>
        <taxon>Trichocomaceae</taxon>
        <taxon>Talaromyces</taxon>
        <taxon>Talaromyces sect. Talaromyces</taxon>
    </lineage>
</organism>
<dbReference type="Pfam" id="PF03184">
    <property type="entry name" value="DDE_1"/>
    <property type="match status" value="1"/>
</dbReference>
<dbReference type="PANTHER" id="PTHR19303">
    <property type="entry name" value="TRANSPOSON"/>
    <property type="match status" value="1"/>
</dbReference>
<dbReference type="InterPro" id="IPR006600">
    <property type="entry name" value="HTH_CenpB_DNA-bd_dom"/>
</dbReference>
<accession>A0A0B8N5V7</accession>
<dbReference type="GO" id="GO:0003677">
    <property type="term" value="F:DNA binding"/>
    <property type="evidence" value="ECO:0007669"/>
    <property type="project" value="UniProtKB-KW"/>
</dbReference>
<feature type="region of interest" description="Disordered" evidence="2">
    <location>
        <begin position="463"/>
        <end position="492"/>
    </location>
</feature>
<protein>
    <recommendedName>
        <fullName evidence="3">HTH CENPB-type domain-containing protein</fullName>
    </recommendedName>
</protein>
<proteinExistence type="predicted"/>
<feature type="domain" description="HTH CENPB-type" evidence="3">
    <location>
        <begin position="30"/>
        <end position="110"/>
    </location>
</feature>
<dbReference type="AlphaFoldDB" id="A0A0B8N5V7"/>
<gene>
    <name evidence="4" type="ORF">TCE0_051f18448</name>
</gene>
<sequence>MPSYAIRSRSTGIPASTLWRRANSKPSIADKAANQQYLTPPEEQALVEYVLRLADNGYPLPVKFLRSLAQTIVRQPSSIFQITEPGIDVRPPGKNWPQGFYRRHPQLKARRLRAIDWKRDGSQIEDKVRHWFAIIGRELADPAVLPENVYNMDETGILLSVLNSLKVLVSKDDLRKHRGTAVKRTLITAIECISADGRALHPLIIWPAATHRSSWTTHPTPGWHFACSKTGYTNTEISLYWVQHVFDPQTRDRAGDRPRLLICDGFGTHESPEVLKFCFANRIILPLKTAYRAQVEQACRAGVSTIGKPHFTYLYDRARKEALTPRNIRSAWSRSGLLPFDPSRVLREFQTSLSEIQTKIAVDHPNKSPHRCRTPTTSDHLVSLQSEVEQDTQSLDSACKHRLQKLGRAAAQVFAERALLLEENRVLFEQNNEKTCRQSSGTTVVGHAKVMSYEDIIEAQKKRDATAMKQGSTRKKRPNAGDELLSKSEEQRKAEQEIRAWNMSDYCSVLDL</sequence>
<evidence type="ECO:0000259" key="3">
    <source>
        <dbReference type="PROSITE" id="PS51253"/>
    </source>
</evidence>
<evidence type="ECO:0000313" key="5">
    <source>
        <dbReference type="Proteomes" id="UP000053095"/>
    </source>
</evidence>
<dbReference type="InterPro" id="IPR050863">
    <property type="entry name" value="CenT-Element_Derived"/>
</dbReference>
<dbReference type="EMBL" id="DF933847">
    <property type="protein sequence ID" value="GAM43547.1"/>
    <property type="molecule type" value="Genomic_DNA"/>
</dbReference>
<reference evidence="5" key="1">
    <citation type="journal article" date="2015" name="Genome Announc.">
        <title>Draft genome sequence of Talaromyces cellulolyticus strain Y-94, a source of lignocellulosic biomass-degrading enzymes.</title>
        <authorList>
            <person name="Fujii T."/>
            <person name="Koike H."/>
            <person name="Sawayama S."/>
            <person name="Yano S."/>
            <person name="Inoue H."/>
        </authorList>
    </citation>
    <scope>NUCLEOTIDE SEQUENCE [LARGE SCALE GENOMIC DNA]</scope>
    <source>
        <strain evidence="5">Y-94</strain>
    </source>
</reference>
<keyword evidence="5" id="KW-1185">Reference proteome</keyword>
<dbReference type="GO" id="GO:0005634">
    <property type="term" value="C:nucleus"/>
    <property type="evidence" value="ECO:0007669"/>
    <property type="project" value="TreeGrafter"/>
</dbReference>
<dbReference type="PROSITE" id="PS51253">
    <property type="entry name" value="HTH_CENPB"/>
    <property type="match status" value="1"/>
</dbReference>
<evidence type="ECO:0000313" key="4">
    <source>
        <dbReference type="EMBL" id="GAM43547.1"/>
    </source>
</evidence>